<feature type="transmembrane region" description="Helical" evidence="8">
    <location>
        <begin position="139"/>
        <end position="157"/>
    </location>
</feature>
<keyword evidence="2" id="KW-0813">Transport</keyword>
<evidence type="ECO:0000256" key="7">
    <source>
        <dbReference type="SAM" id="MobiDB-lite"/>
    </source>
</evidence>
<dbReference type="PANTHER" id="PTHR43791">
    <property type="entry name" value="PERMEASE-RELATED"/>
    <property type="match status" value="1"/>
</dbReference>
<evidence type="ECO:0000256" key="5">
    <source>
        <dbReference type="ARBA" id="ARBA00023136"/>
    </source>
</evidence>
<feature type="transmembrane region" description="Helical" evidence="8">
    <location>
        <begin position="198"/>
        <end position="220"/>
    </location>
</feature>
<dbReference type="VEuPathDB" id="FungiDB:I302_00131"/>
<evidence type="ECO:0000256" key="1">
    <source>
        <dbReference type="ARBA" id="ARBA00004141"/>
    </source>
</evidence>
<name>A0A1B9GC80_9TREE</name>
<feature type="transmembrane region" description="Helical" evidence="8">
    <location>
        <begin position="109"/>
        <end position="132"/>
    </location>
</feature>
<organism evidence="9">
    <name type="scientific">Kwoniella bestiolae CBS 10118</name>
    <dbReference type="NCBI Taxonomy" id="1296100"/>
    <lineage>
        <taxon>Eukaryota</taxon>
        <taxon>Fungi</taxon>
        <taxon>Dikarya</taxon>
        <taxon>Basidiomycota</taxon>
        <taxon>Agaricomycotina</taxon>
        <taxon>Tremellomycetes</taxon>
        <taxon>Tremellales</taxon>
        <taxon>Cryptococcaceae</taxon>
        <taxon>Kwoniella</taxon>
    </lineage>
</organism>
<dbReference type="RefSeq" id="XP_019049712.2">
    <property type="nucleotide sequence ID" value="XM_019186834.2"/>
</dbReference>
<dbReference type="KEGG" id="kbi:30204530"/>
<dbReference type="PANTHER" id="PTHR43791:SF39">
    <property type="entry name" value="TRANSPORTER LIZ1_SEO1, PUTATIVE (AFU_ORTHOLOGUE AFUA_3G00980)-RELATED"/>
    <property type="match status" value="1"/>
</dbReference>
<feature type="transmembrane region" description="Helical" evidence="8">
    <location>
        <begin position="395"/>
        <end position="416"/>
    </location>
</feature>
<dbReference type="GO" id="GO:0022857">
    <property type="term" value="F:transmembrane transporter activity"/>
    <property type="evidence" value="ECO:0007669"/>
    <property type="project" value="InterPro"/>
</dbReference>
<dbReference type="OrthoDB" id="3639251at2759"/>
<proteinExistence type="inferred from homology"/>
<keyword evidence="5 8" id="KW-0472">Membrane</keyword>
<dbReference type="InterPro" id="IPR036259">
    <property type="entry name" value="MFS_trans_sf"/>
</dbReference>
<reference evidence="9" key="1">
    <citation type="submission" date="2013-07" db="EMBL/GenBank/DDBJ databases">
        <title>The Genome Sequence of Cryptococcus bestiolae CBS10118.</title>
        <authorList>
            <consortium name="The Broad Institute Genome Sequencing Platform"/>
            <person name="Cuomo C."/>
            <person name="Litvintseva A."/>
            <person name="Chen Y."/>
            <person name="Heitman J."/>
            <person name="Sun S."/>
            <person name="Springer D."/>
            <person name="Dromer F."/>
            <person name="Young S.K."/>
            <person name="Zeng Q."/>
            <person name="Gargeya S."/>
            <person name="Fitzgerald M."/>
            <person name="Abouelleil A."/>
            <person name="Alvarado L."/>
            <person name="Berlin A.M."/>
            <person name="Chapman S.B."/>
            <person name="Dewar J."/>
            <person name="Goldberg J."/>
            <person name="Griggs A."/>
            <person name="Gujja S."/>
            <person name="Hansen M."/>
            <person name="Howarth C."/>
            <person name="Imamovic A."/>
            <person name="Larimer J."/>
            <person name="McCowan C."/>
            <person name="Murphy C."/>
            <person name="Pearson M."/>
            <person name="Priest M."/>
            <person name="Roberts A."/>
            <person name="Saif S."/>
            <person name="Shea T."/>
            <person name="Sykes S."/>
            <person name="Wortman J."/>
            <person name="Nusbaum C."/>
            <person name="Birren B."/>
        </authorList>
    </citation>
    <scope>NUCLEOTIDE SEQUENCE [LARGE SCALE GENOMIC DNA]</scope>
    <source>
        <strain evidence="9">CBS 10118</strain>
    </source>
</reference>
<evidence type="ECO:0008006" key="10">
    <source>
        <dbReference type="Google" id="ProtNLM"/>
    </source>
</evidence>
<dbReference type="SUPFAM" id="SSF103473">
    <property type="entry name" value="MFS general substrate transporter"/>
    <property type="match status" value="1"/>
</dbReference>
<feature type="transmembrane region" description="Helical" evidence="8">
    <location>
        <begin position="302"/>
        <end position="320"/>
    </location>
</feature>
<gene>
    <name evidence="9" type="ORF">I302_00131</name>
</gene>
<evidence type="ECO:0000256" key="3">
    <source>
        <dbReference type="ARBA" id="ARBA00022692"/>
    </source>
</evidence>
<feature type="transmembrane region" description="Helical" evidence="8">
    <location>
        <begin position="232"/>
        <end position="254"/>
    </location>
</feature>
<dbReference type="Gene3D" id="1.20.1250.20">
    <property type="entry name" value="MFS general substrate transporter like domains"/>
    <property type="match status" value="2"/>
</dbReference>
<evidence type="ECO:0000256" key="6">
    <source>
        <dbReference type="ARBA" id="ARBA00037968"/>
    </source>
</evidence>
<dbReference type="AlphaFoldDB" id="A0A1B9GC80"/>
<dbReference type="GeneID" id="30204530"/>
<keyword evidence="3 8" id="KW-0812">Transmembrane</keyword>
<dbReference type="InterPro" id="IPR011701">
    <property type="entry name" value="MFS"/>
</dbReference>
<evidence type="ECO:0000256" key="4">
    <source>
        <dbReference type="ARBA" id="ARBA00022989"/>
    </source>
</evidence>
<feature type="transmembrane region" description="Helical" evidence="8">
    <location>
        <begin position="428"/>
        <end position="450"/>
    </location>
</feature>
<dbReference type="GO" id="GO:0016020">
    <property type="term" value="C:membrane"/>
    <property type="evidence" value="ECO:0007669"/>
    <property type="project" value="UniProtKB-SubCell"/>
</dbReference>
<dbReference type="Pfam" id="PF07690">
    <property type="entry name" value="MFS_1"/>
    <property type="match status" value="1"/>
</dbReference>
<feature type="transmembrane region" description="Helical" evidence="8">
    <location>
        <begin position="163"/>
        <end position="186"/>
    </location>
</feature>
<accession>A0A1B9GC80</accession>
<evidence type="ECO:0000256" key="2">
    <source>
        <dbReference type="ARBA" id="ARBA00022448"/>
    </source>
</evidence>
<evidence type="ECO:0000313" key="9">
    <source>
        <dbReference type="EMBL" id="OCF28642.1"/>
    </source>
</evidence>
<comment type="similarity">
    <text evidence="6">Belongs to the major facilitator superfamily. Allantoate permease family.</text>
</comment>
<reference evidence="9" key="2">
    <citation type="submission" date="2014-01" db="EMBL/GenBank/DDBJ databases">
        <title>Evolution of pathogenesis and genome organization in the Tremellales.</title>
        <authorList>
            <person name="Cuomo C."/>
            <person name="Litvintseva A."/>
            <person name="Heitman J."/>
            <person name="Chen Y."/>
            <person name="Sun S."/>
            <person name="Springer D."/>
            <person name="Dromer F."/>
            <person name="Young S."/>
            <person name="Zeng Q."/>
            <person name="Chapman S."/>
            <person name="Gujja S."/>
            <person name="Saif S."/>
            <person name="Birren B."/>
        </authorList>
    </citation>
    <scope>NUCLEOTIDE SEQUENCE</scope>
    <source>
        <strain evidence="9">CBS 10118</strain>
    </source>
</reference>
<sequence length="530" mass="60478">MSAEPDLAQVPAPVMGPNAYDTPTDTPLKRGKWQRFVSWIWDAWGLKADLVCVWSTGNSDYYDKSPAERKLVFKLDCFLLTALTLGWWIKNVDQSNGMKEDLKITGNQYTYMVSIYSAVLAGMNIPSNFVVLKVRPSKFLALCDIGWGIFTFAQAGAQSYQAMYGFRFCVALFESFYYPVSFFLLGSWYTKPELAKRITLWFIASPAGSAFSGFMQAGIYNNMDGLHSIRGWRWLFIICGVMTLPIGIMIWFFVPDFPENTKVWYLTEEERQLARDRIARDGRDKVTKKIRWSVIRDCFKSWKLYILVIWFTIMALSSIGGKQFGVYLKSEGYSVTMRNVLPSLSSLLICITLIPYSYISDRTVRFGRGWVVLAIAVWGLLPTGILAFWPKSNSLRVAGFMLNSTTYSTPIFFAWVADICGKQHEERAFITGFITAFWYATDAWINTIIYKQTDGPRFKKGFTTAFATDVISIFTAPLVMYLQHLDERKYAMKEAEAENIASEVKDQEIARPVEYRGGAEDRSLEDIDAK</sequence>
<protein>
    <recommendedName>
        <fullName evidence="10">Pantothenate transporter</fullName>
    </recommendedName>
</protein>
<evidence type="ECO:0000256" key="8">
    <source>
        <dbReference type="SAM" id="Phobius"/>
    </source>
</evidence>
<feature type="transmembrane region" description="Helical" evidence="8">
    <location>
        <begin position="462"/>
        <end position="482"/>
    </location>
</feature>
<feature type="region of interest" description="Disordered" evidence="7">
    <location>
        <begin position="1"/>
        <end position="21"/>
    </location>
</feature>
<feature type="transmembrane region" description="Helical" evidence="8">
    <location>
        <begin position="340"/>
        <end position="358"/>
    </location>
</feature>
<feature type="transmembrane region" description="Helical" evidence="8">
    <location>
        <begin position="71"/>
        <end position="89"/>
    </location>
</feature>
<dbReference type="EMBL" id="KI894018">
    <property type="protein sequence ID" value="OCF28642.1"/>
    <property type="molecule type" value="Genomic_DNA"/>
</dbReference>
<feature type="transmembrane region" description="Helical" evidence="8">
    <location>
        <begin position="370"/>
        <end position="389"/>
    </location>
</feature>
<keyword evidence="4 8" id="KW-1133">Transmembrane helix</keyword>
<dbReference type="FunFam" id="1.20.1250.20:FF:000065">
    <property type="entry name" value="Putative MFS pantothenate transporter"/>
    <property type="match status" value="1"/>
</dbReference>
<comment type="subcellular location">
    <subcellularLocation>
        <location evidence="1">Membrane</location>
        <topology evidence="1">Multi-pass membrane protein</topology>
    </subcellularLocation>
</comment>